<evidence type="ECO:0000313" key="7">
    <source>
        <dbReference type="Proteomes" id="UP000255106"/>
    </source>
</evidence>
<dbReference type="EMBL" id="UGJB01000004">
    <property type="protein sequence ID" value="STQ09499.1"/>
    <property type="molecule type" value="Genomic_DNA"/>
</dbReference>
<evidence type="ECO:0000256" key="4">
    <source>
        <dbReference type="SAM" id="MobiDB-lite"/>
    </source>
</evidence>
<reference evidence="6 7" key="1">
    <citation type="submission" date="2018-06" db="EMBL/GenBank/DDBJ databases">
        <authorList>
            <consortium name="Pathogen Informatics"/>
            <person name="Doyle S."/>
        </authorList>
    </citation>
    <scope>NUCLEOTIDE SEQUENCE [LARGE SCALE GENOMIC DNA]</scope>
    <source>
        <strain evidence="6 7">NCTC10005</strain>
    </source>
</reference>
<dbReference type="Gene3D" id="3.40.47.10">
    <property type="match status" value="1"/>
</dbReference>
<evidence type="ECO:0000313" key="6">
    <source>
        <dbReference type="EMBL" id="STQ09499.1"/>
    </source>
</evidence>
<feature type="domain" description="Thiolase N-terminal" evidence="5">
    <location>
        <begin position="4"/>
        <end position="67"/>
    </location>
</feature>
<dbReference type="PANTHER" id="PTHR18919:SF107">
    <property type="entry name" value="ACETYL-COA ACETYLTRANSFERASE, CYTOSOLIC"/>
    <property type="match status" value="1"/>
</dbReference>
<name>A0A377LTP8_ENTCL</name>
<organism evidence="6 7">
    <name type="scientific">Enterobacter cloacae</name>
    <dbReference type="NCBI Taxonomy" id="550"/>
    <lineage>
        <taxon>Bacteria</taxon>
        <taxon>Pseudomonadati</taxon>
        <taxon>Pseudomonadota</taxon>
        <taxon>Gammaproteobacteria</taxon>
        <taxon>Enterobacterales</taxon>
        <taxon>Enterobacteriaceae</taxon>
        <taxon>Enterobacter</taxon>
        <taxon>Enterobacter cloacae complex</taxon>
    </lineage>
</organism>
<dbReference type="Proteomes" id="UP000255106">
    <property type="component" value="Unassembled WGS sequence"/>
</dbReference>
<feature type="region of interest" description="Disordered" evidence="4">
    <location>
        <begin position="61"/>
        <end position="84"/>
    </location>
</feature>
<accession>A0A377LTP8</accession>
<feature type="compositionally biased region" description="Basic residues" evidence="4">
    <location>
        <begin position="70"/>
        <end position="84"/>
    </location>
</feature>
<dbReference type="Pfam" id="PF00108">
    <property type="entry name" value="Thiolase_N"/>
    <property type="match status" value="1"/>
</dbReference>
<comment type="similarity">
    <text evidence="1">Belongs to the thiolase-like superfamily. Thiolase family.</text>
</comment>
<keyword evidence="2 6" id="KW-0808">Transferase</keyword>
<evidence type="ECO:0000256" key="3">
    <source>
        <dbReference type="ARBA" id="ARBA00023315"/>
    </source>
</evidence>
<dbReference type="GO" id="GO:0003985">
    <property type="term" value="F:acetyl-CoA C-acetyltransferase activity"/>
    <property type="evidence" value="ECO:0007669"/>
    <property type="project" value="UniProtKB-EC"/>
</dbReference>
<dbReference type="EC" id="2.3.1.9" evidence="6"/>
<dbReference type="GO" id="GO:0044281">
    <property type="term" value="P:small molecule metabolic process"/>
    <property type="evidence" value="ECO:0007669"/>
    <property type="project" value="UniProtKB-ARBA"/>
</dbReference>
<dbReference type="PANTHER" id="PTHR18919">
    <property type="entry name" value="ACETYL-COA C-ACYLTRANSFERASE"/>
    <property type="match status" value="1"/>
</dbReference>
<dbReference type="InterPro" id="IPR020616">
    <property type="entry name" value="Thiolase_N"/>
</dbReference>
<dbReference type="InterPro" id="IPR016039">
    <property type="entry name" value="Thiolase-like"/>
</dbReference>
<dbReference type="SUPFAM" id="SSF53901">
    <property type="entry name" value="Thiolase-like"/>
    <property type="match status" value="1"/>
</dbReference>
<protein>
    <submittedName>
        <fullName evidence="6">Acetyl-CoA acetyltransferase</fullName>
        <ecNumber evidence="6">2.3.1.9</ecNumber>
    </submittedName>
</protein>
<gene>
    <name evidence="6" type="primary">phbA_1</name>
    <name evidence="6" type="ORF">NCTC10005_02207</name>
</gene>
<sequence length="105" mass="11129">MKDVVIVGALRTAIGCFQGALARHSAVELGSVVVKALVERSGIPAHEVDEVILGQVLTAGAGQNPARPGGAKRRPAQHRLGNHHQRRLWLRVKGAASCHAGHPVW</sequence>
<evidence type="ECO:0000256" key="2">
    <source>
        <dbReference type="ARBA" id="ARBA00022679"/>
    </source>
</evidence>
<keyword evidence="3 6" id="KW-0012">Acyltransferase</keyword>
<evidence type="ECO:0000259" key="5">
    <source>
        <dbReference type="Pfam" id="PF00108"/>
    </source>
</evidence>
<dbReference type="AlphaFoldDB" id="A0A377LTP8"/>
<proteinExistence type="inferred from homology"/>
<evidence type="ECO:0000256" key="1">
    <source>
        <dbReference type="ARBA" id="ARBA00010982"/>
    </source>
</evidence>